<reference evidence="2 3" key="1">
    <citation type="submission" date="2024-02" db="EMBL/GenBank/DDBJ databases">
        <authorList>
            <person name="Vignale AGUSTIN F."/>
            <person name="Sosa J E."/>
            <person name="Modenutti C."/>
        </authorList>
    </citation>
    <scope>NUCLEOTIDE SEQUENCE [LARGE SCALE GENOMIC DNA]</scope>
</reference>
<feature type="compositionally biased region" description="Pro residues" evidence="1">
    <location>
        <begin position="87"/>
        <end position="102"/>
    </location>
</feature>
<evidence type="ECO:0000313" key="2">
    <source>
        <dbReference type="EMBL" id="CAK9139818.1"/>
    </source>
</evidence>
<comment type="caution">
    <text evidence="2">The sequence shown here is derived from an EMBL/GenBank/DDBJ whole genome shotgun (WGS) entry which is preliminary data.</text>
</comment>
<organism evidence="2 3">
    <name type="scientific">Ilex paraguariensis</name>
    <name type="common">yerba mate</name>
    <dbReference type="NCBI Taxonomy" id="185542"/>
    <lineage>
        <taxon>Eukaryota</taxon>
        <taxon>Viridiplantae</taxon>
        <taxon>Streptophyta</taxon>
        <taxon>Embryophyta</taxon>
        <taxon>Tracheophyta</taxon>
        <taxon>Spermatophyta</taxon>
        <taxon>Magnoliopsida</taxon>
        <taxon>eudicotyledons</taxon>
        <taxon>Gunneridae</taxon>
        <taxon>Pentapetalae</taxon>
        <taxon>asterids</taxon>
        <taxon>campanulids</taxon>
        <taxon>Aquifoliales</taxon>
        <taxon>Aquifoliaceae</taxon>
        <taxon>Ilex</taxon>
    </lineage>
</organism>
<gene>
    <name evidence="2" type="ORF">ILEXP_LOCUS7229</name>
</gene>
<evidence type="ECO:0000256" key="1">
    <source>
        <dbReference type="SAM" id="MobiDB-lite"/>
    </source>
</evidence>
<dbReference type="Proteomes" id="UP001642360">
    <property type="component" value="Unassembled WGS sequence"/>
</dbReference>
<name>A0ABC8R4A6_9AQUA</name>
<sequence length="102" mass="11105">MVFLQAKKGCRTWAQGRRWGFTDTSSSSFNRRLLLAFLISPHRGPTLIPADSPIISTWACRWPPFILTLRGNRSTGGVEEFSGGGGQPPPPPPPPPYLVSTG</sequence>
<protein>
    <submittedName>
        <fullName evidence="2">Uncharacterized protein</fullName>
    </submittedName>
</protein>
<feature type="region of interest" description="Disordered" evidence="1">
    <location>
        <begin position="76"/>
        <end position="102"/>
    </location>
</feature>
<dbReference type="EMBL" id="CAUOFW020000992">
    <property type="protein sequence ID" value="CAK9139818.1"/>
    <property type="molecule type" value="Genomic_DNA"/>
</dbReference>
<dbReference type="AlphaFoldDB" id="A0ABC8R4A6"/>
<proteinExistence type="predicted"/>
<accession>A0ABC8R4A6</accession>
<evidence type="ECO:0000313" key="3">
    <source>
        <dbReference type="Proteomes" id="UP001642360"/>
    </source>
</evidence>
<feature type="non-terminal residue" evidence="2">
    <location>
        <position position="102"/>
    </location>
</feature>
<keyword evidence="3" id="KW-1185">Reference proteome</keyword>